<organism evidence="1 2">
    <name type="scientific">Agrobacterium salinitolerans</name>
    <dbReference type="NCBI Taxonomy" id="1183413"/>
    <lineage>
        <taxon>Bacteria</taxon>
        <taxon>Pseudomonadati</taxon>
        <taxon>Pseudomonadota</taxon>
        <taxon>Alphaproteobacteria</taxon>
        <taxon>Hyphomicrobiales</taxon>
        <taxon>Rhizobiaceae</taxon>
        <taxon>Rhizobium/Agrobacterium group</taxon>
        <taxon>Agrobacterium</taxon>
    </lineage>
</organism>
<sequence>MSLSLFFRFSHLRIAAAFAAFLGGAQAARAEITDWARSEGGQMRVASLAMDADGVVRGVLQIEPKDGWITYWREPGEAGIPPQITPDPASGVSLTTMAYPVPKLIENGGITDIGYDHAVSLPFQLKATDPAASGTINLTAFIGVCQNICIPFEAKFSIDRGNASADDDSEERRLLEEARETLPEAASDDFKVIDFHITPDKTMLGVQLQLPENAPKETEIFIAGPSGFAYYEPQNLVRDKRKLSFYMNIKGLPKTYQVPGNSWPILVKSGDRAMETILNFPKP</sequence>
<proteinExistence type="predicted"/>
<evidence type="ECO:0000313" key="1">
    <source>
        <dbReference type="EMBL" id="UYZ07830.1"/>
    </source>
</evidence>
<dbReference type="InterPro" id="IPR028250">
    <property type="entry name" value="DsbDN"/>
</dbReference>
<name>A0A4Z1R2X7_9HYPH</name>
<dbReference type="AlphaFoldDB" id="A0A4Z1R2X7"/>
<dbReference type="OrthoDB" id="9811036at2"/>
<reference evidence="1" key="1">
    <citation type="submission" date="2022-10" db="EMBL/GenBank/DDBJ databases">
        <title>Complete genome sequence of Agrobacterium salinitolerans CFBP5507.</title>
        <authorList>
            <person name="Tchabashvili S."/>
            <person name="Yen H.-C."/>
            <person name="Haryono M."/>
            <person name="Lin Y.-C."/>
            <person name="Lai E.-M."/>
            <person name="Kuo C.-H."/>
        </authorList>
    </citation>
    <scope>NUCLEOTIDE SEQUENCE</scope>
    <source>
        <strain evidence="1">CFBP5507</strain>
    </source>
</reference>
<dbReference type="Proteomes" id="UP000298735">
    <property type="component" value="Chromosome Circular"/>
</dbReference>
<protein>
    <submittedName>
        <fullName evidence="1">Protein-disulfide reductase DsbD family protein</fullName>
    </submittedName>
</protein>
<dbReference type="EMBL" id="CP109968">
    <property type="protein sequence ID" value="UYZ07830.1"/>
    <property type="molecule type" value="Genomic_DNA"/>
</dbReference>
<gene>
    <name evidence="1" type="ORF">CFBP5507_02085</name>
</gene>
<dbReference type="RefSeq" id="WP_137409888.1">
    <property type="nucleotide sequence ID" value="NZ_CP074393.1"/>
</dbReference>
<dbReference type="KEGG" id="asal:CFBP5507_02085"/>
<dbReference type="Pfam" id="PF11412">
    <property type="entry name" value="DsbD_N"/>
    <property type="match status" value="1"/>
</dbReference>
<evidence type="ECO:0000313" key="2">
    <source>
        <dbReference type="Proteomes" id="UP000298735"/>
    </source>
</evidence>
<accession>A0A4Z1R2X7</accession>